<dbReference type="EMBL" id="NIRI02000042">
    <property type="protein sequence ID" value="KAG5448742.1"/>
    <property type="molecule type" value="Genomic_DNA"/>
</dbReference>
<evidence type="ECO:0000313" key="2">
    <source>
        <dbReference type="EMBL" id="KAG5448742.1"/>
    </source>
</evidence>
<evidence type="ECO:0000256" key="1">
    <source>
        <dbReference type="SAM" id="MobiDB-lite"/>
    </source>
</evidence>
<dbReference type="Proteomes" id="UP000286415">
    <property type="component" value="Unassembled WGS sequence"/>
</dbReference>
<keyword evidence="3" id="KW-1185">Reference proteome</keyword>
<reference evidence="2 3" key="1">
    <citation type="journal article" date="2018" name="Biotechnol. Adv.">
        <title>Improved genomic resources and new bioinformatic workflow for the carcinogenic parasite Clonorchis sinensis: Biotechnological implications.</title>
        <authorList>
            <person name="Wang D."/>
            <person name="Korhonen P.K."/>
            <person name="Gasser R.B."/>
            <person name="Young N.D."/>
        </authorList>
    </citation>
    <scope>NUCLEOTIDE SEQUENCE [LARGE SCALE GENOMIC DNA]</scope>
    <source>
        <strain evidence="2">Cs-k2</strain>
    </source>
</reference>
<comment type="caution">
    <text evidence="2">The sequence shown here is derived from an EMBL/GenBank/DDBJ whole genome shotgun (WGS) entry which is preliminary data.</text>
</comment>
<accession>A0A3R7FCZ0</accession>
<sequence length="169" mass="18251">MRTCLPPTSQITGREMAQVVVAQFTDRKVHGSNPTSASRRPLSRLGQPGSIPALVLPSGGMTARHRKGATTEQGWGGVALWLEREFTDRKARGSNPIFASRLPLSILGQPGRISALVFTSGDIAARYLKRSTTERPVYLAAVRTVKQAVQQAALARMLNFLCTGVCYAS</sequence>
<protein>
    <submittedName>
        <fullName evidence="2">Uncharacterized protein</fullName>
    </submittedName>
</protein>
<dbReference type="InParanoid" id="A0A3R7FCZ0"/>
<dbReference type="AlphaFoldDB" id="A0A3R7FCZ0"/>
<name>A0A3R7FCZ0_CLOSI</name>
<proteinExistence type="predicted"/>
<evidence type="ECO:0000313" key="3">
    <source>
        <dbReference type="Proteomes" id="UP000286415"/>
    </source>
</evidence>
<reference evidence="2 3" key="2">
    <citation type="journal article" date="2021" name="Genomics">
        <title>High-quality reference genome for Clonorchis sinensis.</title>
        <authorList>
            <person name="Young N.D."/>
            <person name="Stroehlein A.J."/>
            <person name="Kinkar L."/>
            <person name="Wang T."/>
            <person name="Sohn W.M."/>
            <person name="Chang B.C.H."/>
            <person name="Kaur P."/>
            <person name="Weisz D."/>
            <person name="Dudchenko O."/>
            <person name="Aiden E.L."/>
            <person name="Korhonen P.K."/>
            <person name="Gasser R.B."/>
        </authorList>
    </citation>
    <scope>NUCLEOTIDE SEQUENCE [LARGE SCALE GENOMIC DNA]</scope>
    <source>
        <strain evidence="2">Cs-k2</strain>
    </source>
</reference>
<gene>
    <name evidence="2" type="ORF">CSKR_100132</name>
</gene>
<feature type="region of interest" description="Disordered" evidence="1">
    <location>
        <begin position="27"/>
        <end position="49"/>
    </location>
</feature>
<organism evidence="2 3">
    <name type="scientific">Clonorchis sinensis</name>
    <name type="common">Chinese liver fluke</name>
    <dbReference type="NCBI Taxonomy" id="79923"/>
    <lineage>
        <taxon>Eukaryota</taxon>
        <taxon>Metazoa</taxon>
        <taxon>Spiralia</taxon>
        <taxon>Lophotrochozoa</taxon>
        <taxon>Platyhelminthes</taxon>
        <taxon>Trematoda</taxon>
        <taxon>Digenea</taxon>
        <taxon>Opisthorchiida</taxon>
        <taxon>Opisthorchiata</taxon>
        <taxon>Opisthorchiidae</taxon>
        <taxon>Clonorchis</taxon>
    </lineage>
</organism>